<dbReference type="GO" id="GO:0032196">
    <property type="term" value="P:transposition"/>
    <property type="evidence" value="ECO:0007669"/>
    <property type="project" value="UniProtKB-KW"/>
</dbReference>
<feature type="domain" description="Transposase putative helix-turn-helix" evidence="9">
    <location>
        <begin position="1"/>
        <end position="44"/>
    </location>
</feature>
<evidence type="ECO:0000256" key="5">
    <source>
        <dbReference type="ARBA" id="ARBA00023125"/>
    </source>
</evidence>
<feature type="domain" description="Cas12f1-like TNB" evidence="8">
    <location>
        <begin position="323"/>
        <end position="388"/>
    </location>
</feature>
<evidence type="ECO:0000256" key="2">
    <source>
        <dbReference type="ARBA" id="ARBA00022578"/>
    </source>
</evidence>
<keyword evidence="3" id="KW-0479">Metal-binding</keyword>
<evidence type="ECO:0000256" key="3">
    <source>
        <dbReference type="ARBA" id="ARBA00022723"/>
    </source>
</evidence>
<keyword evidence="4" id="KW-0862">Zinc</keyword>
<dbReference type="GO" id="GO:0046872">
    <property type="term" value="F:metal ion binding"/>
    <property type="evidence" value="ECO:0007669"/>
    <property type="project" value="UniProtKB-KW"/>
</dbReference>
<reference evidence="10 11" key="1">
    <citation type="journal article" date="2020" name="Front. Microbiol.">
        <title>Genetic Organization of the aprX-lipA2 Operon Affects the Proteolytic Potential of Pseudomonas Species in Milk.</title>
        <authorList>
            <person name="Maier C."/>
            <person name="Huptas C."/>
            <person name="von Neubeck M."/>
            <person name="Scherer S."/>
            <person name="Wenning M."/>
            <person name="Lucking G."/>
        </authorList>
    </citation>
    <scope>NUCLEOTIDE SEQUENCE [LARGE SCALE GENOMIC DNA]</scope>
    <source>
        <strain evidence="10 11">DSM 16272</strain>
    </source>
</reference>
<name>A0A7Y1FD01_PSEVE</name>
<comment type="similarity">
    <text evidence="1">In the C-terminal section; belongs to the transposase 35 family.</text>
</comment>
<dbReference type="Pfam" id="PF12323">
    <property type="entry name" value="HTH_OrfB_IS605"/>
    <property type="match status" value="1"/>
</dbReference>
<dbReference type="InterPro" id="IPR021027">
    <property type="entry name" value="Transposase_put_HTH"/>
</dbReference>
<organism evidence="10 11">
    <name type="scientific">Pseudomonas veronii</name>
    <dbReference type="NCBI Taxonomy" id="76761"/>
    <lineage>
        <taxon>Bacteria</taxon>
        <taxon>Pseudomonadati</taxon>
        <taxon>Pseudomonadota</taxon>
        <taxon>Gammaproteobacteria</taxon>
        <taxon>Pseudomonadales</taxon>
        <taxon>Pseudomonadaceae</taxon>
        <taxon>Pseudomonas</taxon>
    </lineage>
</organism>
<protein>
    <submittedName>
        <fullName evidence="10">Transposase</fullName>
    </submittedName>
</protein>
<dbReference type="RefSeq" id="WP_028621615.1">
    <property type="nucleotide sequence ID" value="NZ_CP142043.1"/>
</dbReference>
<dbReference type="GO" id="GO:0003677">
    <property type="term" value="F:DNA binding"/>
    <property type="evidence" value="ECO:0007669"/>
    <property type="project" value="UniProtKB-KW"/>
</dbReference>
<keyword evidence="6" id="KW-0233">DNA recombination</keyword>
<evidence type="ECO:0000313" key="10">
    <source>
        <dbReference type="EMBL" id="NMY13429.1"/>
    </source>
</evidence>
<keyword evidence="5" id="KW-0238">DNA-binding</keyword>
<comment type="caution">
    <text evidence="10">The sequence shown here is derived from an EMBL/GenBank/DDBJ whole genome shotgun (WGS) entry which is preliminary data.</text>
</comment>
<evidence type="ECO:0000256" key="6">
    <source>
        <dbReference type="ARBA" id="ARBA00023172"/>
    </source>
</evidence>
<dbReference type="Proteomes" id="UP000537729">
    <property type="component" value="Unassembled WGS sequence"/>
</dbReference>
<evidence type="ECO:0000259" key="9">
    <source>
        <dbReference type="Pfam" id="PF12323"/>
    </source>
</evidence>
<evidence type="ECO:0000313" key="11">
    <source>
        <dbReference type="Proteomes" id="UP000537729"/>
    </source>
</evidence>
<dbReference type="NCBIfam" id="NF040570">
    <property type="entry name" value="guided_TnpB"/>
    <property type="match status" value="1"/>
</dbReference>
<evidence type="ECO:0000259" key="8">
    <source>
        <dbReference type="Pfam" id="PF07282"/>
    </source>
</evidence>
<feature type="domain" description="Probable transposase IS891/IS1136/IS1341" evidence="7">
    <location>
        <begin position="187"/>
        <end position="296"/>
    </location>
</feature>
<dbReference type="InterPro" id="IPR001959">
    <property type="entry name" value="Transposase"/>
</dbReference>
<gene>
    <name evidence="10" type="ORF">HBO38_34405</name>
</gene>
<proteinExistence type="inferred from homology"/>
<dbReference type="Pfam" id="PF01385">
    <property type="entry name" value="OrfB_IS605"/>
    <property type="match status" value="1"/>
</dbReference>
<sequence>MQRRKVTFRLYPNVSQQERLDGWVRLHAELYNAALQERIEAYRKAGISISYYDQQNTLPVIKQFRPELVELGSHALQETLRRLDRAFQAFFRRVKAGQSPGFPRFKSSARYSGFSYPDPAGWKLQQLGQRGGTLRLGSGKGAMMIRLRGRHRFADFTPNDLTLSRRRNHATGQDQWYASITLRVPESACRRERTGDDAIGIDLGVSHWANFDDGSQIENPRWLREALPQLANLQRQRARRKRGSHRYRLLSQEIIRLHQRIADGRRDFLHKQTTSLVQRCALIATEELQPQNMSRSAKGTVEKPGRRVRQKAGLNREILSAGFSMAHQMLTYKAHEAGSVLHLSDTRRLKPSQRCSACWAIVPKLLSERMHRCACGCVLPRDQNSARVVLLDAWILQDTPGTGVTARLKPLSAQAVKPKSTTREIPTTTAHAV</sequence>
<evidence type="ECO:0000259" key="7">
    <source>
        <dbReference type="Pfam" id="PF01385"/>
    </source>
</evidence>
<accession>A0A7Y1FD01</accession>
<dbReference type="InterPro" id="IPR010095">
    <property type="entry name" value="Cas12f1-like_TNB"/>
</dbReference>
<dbReference type="Pfam" id="PF07282">
    <property type="entry name" value="Cas12f1-like_TNB"/>
    <property type="match status" value="1"/>
</dbReference>
<dbReference type="GO" id="GO:0006310">
    <property type="term" value="P:DNA recombination"/>
    <property type="evidence" value="ECO:0007669"/>
    <property type="project" value="UniProtKB-KW"/>
</dbReference>
<keyword evidence="2" id="KW-0815">Transposition</keyword>
<dbReference type="EMBL" id="JAAQWG010000096">
    <property type="protein sequence ID" value="NMY13429.1"/>
    <property type="molecule type" value="Genomic_DNA"/>
</dbReference>
<dbReference type="AlphaFoldDB" id="A0A7Y1FD01"/>
<evidence type="ECO:0000256" key="4">
    <source>
        <dbReference type="ARBA" id="ARBA00022833"/>
    </source>
</evidence>
<evidence type="ECO:0000256" key="1">
    <source>
        <dbReference type="ARBA" id="ARBA00008761"/>
    </source>
</evidence>